<organism evidence="2 3">
    <name type="scientific">Symbiodinium necroappetens</name>
    <dbReference type="NCBI Taxonomy" id="1628268"/>
    <lineage>
        <taxon>Eukaryota</taxon>
        <taxon>Sar</taxon>
        <taxon>Alveolata</taxon>
        <taxon>Dinophyceae</taxon>
        <taxon>Suessiales</taxon>
        <taxon>Symbiodiniaceae</taxon>
        <taxon>Symbiodinium</taxon>
    </lineage>
</organism>
<dbReference type="AlphaFoldDB" id="A0A812KAF5"/>
<dbReference type="InterPro" id="IPR035699">
    <property type="entry name" value="AAA_6"/>
</dbReference>
<reference evidence="2" key="1">
    <citation type="submission" date="2021-02" db="EMBL/GenBank/DDBJ databases">
        <authorList>
            <person name="Dougan E. K."/>
            <person name="Rhodes N."/>
            <person name="Thang M."/>
            <person name="Chan C."/>
        </authorList>
    </citation>
    <scope>NUCLEOTIDE SEQUENCE</scope>
</reference>
<evidence type="ECO:0000313" key="2">
    <source>
        <dbReference type="EMBL" id="CAE7220727.1"/>
    </source>
</evidence>
<comment type="caution">
    <text evidence="2">The sequence shown here is derived from an EMBL/GenBank/DDBJ whole genome shotgun (WGS) entry which is preliminary data.</text>
</comment>
<dbReference type="OrthoDB" id="424310at2759"/>
<dbReference type="Gene3D" id="3.40.50.300">
    <property type="entry name" value="P-loop containing nucleotide triphosphate hydrolases"/>
    <property type="match status" value="1"/>
</dbReference>
<accession>A0A812KAF5</accession>
<keyword evidence="3" id="KW-1185">Reference proteome</keyword>
<dbReference type="Pfam" id="PF12774">
    <property type="entry name" value="AAA_6"/>
    <property type="match status" value="1"/>
</dbReference>
<dbReference type="Proteomes" id="UP000601435">
    <property type="component" value="Unassembled WGS sequence"/>
</dbReference>
<proteinExistence type="predicted"/>
<gene>
    <name evidence="2" type="primary">DNAH1</name>
    <name evidence="2" type="ORF">SNEC2469_LOCUS2801</name>
</gene>
<feature type="non-terminal residue" evidence="2">
    <location>
        <position position="188"/>
    </location>
</feature>
<feature type="non-terminal residue" evidence="2">
    <location>
        <position position="1"/>
    </location>
</feature>
<protein>
    <submittedName>
        <fullName evidence="2">DNAH1 protein</fullName>
    </submittedName>
</protein>
<feature type="domain" description="Dynein heavy chain hydrolytic ATP-binding dynein motor region" evidence="1">
    <location>
        <begin position="2"/>
        <end position="77"/>
    </location>
</feature>
<evidence type="ECO:0000313" key="3">
    <source>
        <dbReference type="Proteomes" id="UP000601435"/>
    </source>
</evidence>
<sequence>LAFAGAQCCFDEPSRINIEVLSVIAQQLRVPFGDWETYFVEKKHDHERSCNGPFEATLTGWVMKPTFNVFITLNPGHLHLITSLVKLKVLRHGAWAFEVSCCSADAHPEAVMVPDYARFGFGFAEAKILMEEDGRGPQSESLAVSLSPDLVRCCLFAIDGGPPAPGGSQGDQGMANAPDVPCGPARFA</sequence>
<name>A0A812KAF5_9DINO</name>
<dbReference type="GO" id="GO:0005524">
    <property type="term" value="F:ATP binding"/>
    <property type="evidence" value="ECO:0007669"/>
    <property type="project" value="InterPro"/>
</dbReference>
<evidence type="ECO:0000259" key="1">
    <source>
        <dbReference type="Pfam" id="PF12774"/>
    </source>
</evidence>
<dbReference type="InterPro" id="IPR027417">
    <property type="entry name" value="P-loop_NTPase"/>
</dbReference>
<dbReference type="EMBL" id="CAJNJA010007131">
    <property type="protein sequence ID" value="CAE7220727.1"/>
    <property type="molecule type" value="Genomic_DNA"/>
</dbReference>